<evidence type="ECO:0000256" key="1">
    <source>
        <dbReference type="ARBA" id="ARBA00009431"/>
    </source>
</evidence>
<dbReference type="GO" id="GO:0006508">
    <property type="term" value="P:proteolysis"/>
    <property type="evidence" value="ECO:0007669"/>
    <property type="project" value="InterPro"/>
</dbReference>
<gene>
    <name evidence="3" type="ORF">RCOM_1383000</name>
</gene>
<dbReference type="Gene3D" id="3.40.50.12670">
    <property type="match status" value="1"/>
</dbReference>
<dbReference type="EC" id="3.4.16.5" evidence="3"/>
<keyword evidence="2" id="KW-0732">Signal</keyword>
<dbReference type="SUPFAM" id="SSF53474">
    <property type="entry name" value="alpha/beta-Hydrolases"/>
    <property type="match status" value="1"/>
</dbReference>
<sequence>MAVIPQSPLLLLLPLLLLVFGSTVPSASGGDAVPSLPGYGDLPFKLETGYIGVGKNREVQLFYYFVESQDDPEKDPLMLWINGGPGCSGLAAFFFENGPLAIDTDNYIGGVPTLFLNSNTWTKNLNIIFLDAPVTTGFSYSTTGAVADLLNDDEFAANSYEFIQQWLLEHPSFLENPLYMAGEGYSGKPIPIVIQSILDGNKDESGPIINIKGYAMGNPGTDNNIDFNSKYPVAHRLALISDQLFQDANASCNGVFFPPPPSGDTGPCAAAIEAMEELVCRIQPTHILQPSCSTNCGTAQRRSSAEHPFISLPHASNTKCSKFYQSITENWANNLDVQKALHIREGTITTWSYCSSLDQMGYNHSVSSVVGYHQNFTHQDLRGLIYSGDHDFSIPYIATQKWIQSLDLPLTEEWRQWLLRGEIAGYTEKFENEKFNLTFATIKGAGHFAAEFKPQSFALIERWMANEPL</sequence>
<keyword evidence="3" id="KW-0645">Protease</keyword>
<dbReference type="PANTHER" id="PTHR11802:SF319">
    <property type="entry name" value="CARBOXYPEPTIDASE"/>
    <property type="match status" value="1"/>
</dbReference>
<feature type="signal peptide" evidence="2">
    <location>
        <begin position="1"/>
        <end position="29"/>
    </location>
</feature>
<accession>B9S7Z6</accession>
<dbReference type="AlphaFoldDB" id="B9S7Z6"/>
<feature type="chain" id="PRO_5002889057" evidence="2">
    <location>
        <begin position="30"/>
        <end position="469"/>
    </location>
</feature>
<dbReference type="OrthoDB" id="443318at2759"/>
<dbReference type="GO" id="GO:0019748">
    <property type="term" value="P:secondary metabolic process"/>
    <property type="evidence" value="ECO:0000318"/>
    <property type="project" value="GO_Central"/>
</dbReference>
<dbReference type="KEGG" id="rcu:8268923"/>
<proteinExistence type="inferred from homology"/>
<dbReference type="GO" id="GO:0004185">
    <property type="term" value="F:serine-type carboxypeptidase activity"/>
    <property type="evidence" value="ECO:0007669"/>
    <property type="project" value="UniProtKB-EC"/>
</dbReference>
<dbReference type="OMA" id="ERWMANE"/>
<comment type="similarity">
    <text evidence="1">Belongs to the peptidase S10 family.</text>
</comment>
<keyword evidence="4" id="KW-1185">Reference proteome</keyword>
<dbReference type="InterPro" id="IPR029058">
    <property type="entry name" value="AB_hydrolase_fold"/>
</dbReference>
<dbReference type="GO" id="GO:0016747">
    <property type="term" value="F:acyltransferase activity, transferring groups other than amino-acyl groups"/>
    <property type="evidence" value="ECO:0000318"/>
    <property type="project" value="GO_Central"/>
</dbReference>
<dbReference type="InParanoid" id="B9S7Z6"/>
<dbReference type="MEROPS" id="S10.A18"/>
<dbReference type="PANTHER" id="PTHR11802">
    <property type="entry name" value="SERINE PROTEASE FAMILY S10 SERINE CARBOXYPEPTIDASE"/>
    <property type="match status" value="1"/>
</dbReference>
<keyword evidence="3" id="KW-0121">Carboxypeptidase</keyword>
<evidence type="ECO:0000313" key="4">
    <source>
        <dbReference type="Proteomes" id="UP000008311"/>
    </source>
</evidence>
<dbReference type="Proteomes" id="UP000008311">
    <property type="component" value="Unassembled WGS sequence"/>
</dbReference>
<protein>
    <submittedName>
        <fullName evidence="3">Serine carboxypeptidase, putative</fullName>
        <ecNumber evidence="3">3.4.16.5</ecNumber>
    </submittedName>
</protein>
<dbReference type="eggNOG" id="KOG1282">
    <property type="taxonomic scope" value="Eukaryota"/>
</dbReference>
<dbReference type="Pfam" id="PF00450">
    <property type="entry name" value="Peptidase_S10"/>
    <property type="match status" value="1"/>
</dbReference>
<evidence type="ECO:0000313" key="3">
    <source>
        <dbReference type="EMBL" id="EEF40312.1"/>
    </source>
</evidence>
<reference evidence="4" key="1">
    <citation type="journal article" date="2010" name="Nat. Biotechnol.">
        <title>Draft genome sequence of the oilseed species Ricinus communis.</title>
        <authorList>
            <person name="Chan A.P."/>
            <person name="Crabtree J."/>
            <person name="Zhao Q."/>
            <person name="Lorenzi H."/>
            <person name="Orvis J."/>
            <person name="Puiu D."/>
            <person name="Melake-Berhan A."/>
            <person name="Jones K.M."/>
            <person name="Redman J."/>
            <person name="Chen G."/>
            <person name="Cahoon E.B."/>
            <person name="Gedil M."/>
            <person name="Stanke M."/>
            <person name="Haas B.J."/>
            <person name="Wortman J.R."/>
            <person name="Fraser-Liggett C.M."/>
            <person name="Ravel J."/>
            <person name="Rabinowicz P.D."/>
        </authorList>
    </citation>
    <scope>NUCLEOTIDE SEQUENCE [LARGE SCALE GENOMIC DNA]</scope>
    <source>
        <strain evidence="4">cv. Hale</strain>
    </source>
</reference>
<dbReference type="PRINTS" id="PR00724">
    <property type="entry name" value="CRBOXYPTASEC"/>
</dbReference>
<keyword evidence="3" id="KW-0378">Hydrolase</keyword>
<organism evidence="3 4">
    <name type="scientific">Ricinus communis</name>
    <name type="common">Castor bean</name>
    <dbReference type="NCBI Taxonomy" id="3988"/>
    <lineage>
        <taxon>Eukaryota</taxon>
        <taxon>Viridiplantae</taxon>
        <taxon>Streptophyta</taxon>
        <taxon>Embryophyta</taxon>
        <taxon>Tracheophyta</taxon>
        <taxon>Spermatophyta</taxon>
        <taxon>Magnoliopsida</taxon>
        <taxon>eudicotyledons</taxon>
        <taxon>Gunneridae</taxon>
        <taxon>Pentapetalae</taxon>
        <taxon>rosids</taxon>
        <taxon>fabids</taxon>
        <taxon>Malpighiales</taxon>
        <taxon>Euphorbiaceae</taxon>
        <taxon>Acalyphoideae</taxon>
        <taxon>Acalypheae</taxon>
        <taxon>Ricinus</taxon>
    </lineage>
</organism>
<dbReference type="Gene3D" id="3.40.50.1820">
    <property type="entry name" value="alpha/beta hydrolase"/>
    <property type="match status" value="1"/>
</dbReference>
<evidence type="ECO:0000256" key="2">
    <source>
        <dbReference type="SAM" id="SignalP"/>
    </source>
</evidence>
<dbReference type="EMBL" id="EQ973887">
    <property type="protein sequence ID" value="EEF40312.1"/>
    <property type="molecule type" value="Genomic_DNA"/>
</dbReference>
<dbReference type="InterPro" id="IPR001563">
    <property type="entry name" value="Peptidase_S10"/>
</dbReference>
<dbReference type="FunFam" id="3.40.50.1820:FF:000072">
    <property type="entry name" value="Serine carboxypeptidase-like 19"/>
    <property type="match status" value="1"/>
</dbReference>
<name>B9S7Z6_RICCO</name>
<dbReference type="FunFam" id="3.40.50.12670:FF:000002">
    <property type="entry name" value="Carboxypeptidase"/>
    <property type="match status" value="1"/>
</dbReference>